<evidence type="ECO:0008006" key="4">
    <source>
        <dbReference type="Google" id="ProtNLM"/>
    </source>
</evidence>
<protein>
    <recommendedName>
        <fullName evidence="4">Cell envelope biogenesis protein TolA</fullName>
    </recommendedName>
</protein>
<accession>A0A9X9G0V5</accession>
<feature type="region of interest" description="Disordered" evidence="1">
    <location>
        <begin position="207"/>
        <end position="274"/>
    </location>
</feature>
<name>A0A9X9G0V5_9GAMM</name>
<reference evidence="2 3" key="1">
    <citation type="submission" date="2019-07" db="EMBL/GenBank/DDBJ databases">
        <title>Serratia strains were isolated from fresh produce.</title>
        <authorList>
            <person name="Cho G.-S."/>
            <person name="Stein M."/>
            <person name="Lee W."/>
            <person name="Suh S.H."/>
            <person name="Franz C.M.A.P."/>
        </authorList>
    </citation>
    <scope>NUCLEOTIDE SEQUENCE [LARGE SCALE GENOMIC DNA]</scope>
    <source>
        <strain evidence="2 3">S17</strain>
    </source>
</reference>
<proteinExistence type="predicted"/>
<dbReference type="EMBL" id="VOUP01000023">
    <property type="protein sequence ID" value="TXE24612.1"/>
    <property type="molecule type" value="Genomic_DNA"/>
</dbReference>
<dbReference type="Proteomes" id="UP000321307">
    <property type="component" value="Unassembled WGS sequence"/>
</dbReference>
<dbReference type="RefSeq" id="WP_147839098.1">
    <property type="nucleotide sequence ID" value="NZ_VOUP01000023.1"/>
</dbReference>
<evidence type="ECO:0000313" key="3">
    <source>
        <dbReference type="Proteomes" id="UP000321307"/>
    </source>
</evidence>
<feature type="compositionally biased region" description="Basic and acidic residues" evidence="1">
    <location>
        <begin position="207"/>
        <end position="249"/>
    </location>
</feature>
<sequence length="348" mass="38751">MSEEKQLPAISITEEMAPAIYKPNGLDQFFEQIKEAVANEVPDLSTKKGRDRIASLAAQVSRSKTAVEKPGRDYLRRLKEAVKPAEQEIKRFVDACDQLRDAVRLPLTEFENAEKQRVADLQQRLSALREIANVVDEFGNVPPAEEIAERLESVKATAIDDSWQEVTAEAGVAKDAAITKLEVALKAAQQREAEAKELERLRVEQAEAAQRERKAQIKREAEERARKEAEEKNRAELEAAARREADAKAAAENAEQARIAAEQRAEREKQEAVEAERLRAQKAEQDRIAADKKAADEAAAKAADVEHRRAVNRSVVADLVAAGVQEDCAKKCVEAVARMQVQHMTINY</sequence>
<evidence type="ECO:0000313" key="2">
    <source>
        <dbReference type="EMBL" id="TXE24612.1"/>
    </source>
</evidence>
<dbReference type="AlphaFoldDB" id="A0A9X9G0V5"/>
<feature type="compositionally biased region" description="Low complexity" evidence="1">
    <location>
        <begin position="250"/>
        <end position="260"/>
    </location>
</feature>
<organism evidence="2 3">
    <name type="scientific">Serratia ureilytica</name>
    <dbReference type="NCBI Taxonomy" id="300181"/>
    <lineage>
        <taxon>Bacteria</taxon>
        <taxon>Pseudomonadati</taxon>
        <taxon>Pseudomonadota</taxon>
        <taxon>Gammaproteobacteria</taxon>
        <taxon>Enterobacterales</taxon>
        <taxon>Yersiniaceae</taxon>
        <taxon>Serratia</taxon>
    </lineage>
</organism>
<feature type="compositionally biased region" description="Basic and acidic residues" evidence="1">
    <location>
        <begin position="261"/>
        <end position="274"/>
    </location>
</feature>
<evidence type="ECO:0000256" key="1">
    <source>
        <dbReference type="SAM" id="MobiDB-lite"/>
    </source>
</evidence>
<comment type="caution">
    <text evidence="2">The sequence shown here is derived from an EMBL/GenBank/DDBJ whole genome shotgun (WGS) entry which is preliminary data.</text>
</comment>
<gene>
    <name evidence="2" type="ORF">FOT63_23665</name>
</gene>